<evidence type="ECO:0000259" key="3">
    <source>
        <dbReference type="Pfam" id="PF03109"/>
    </source>
</evidence>
<feature type="domain" description="ABC1 atypical kinase-like" evidence="3">
    <location>
        <begin position="194"/>
        <end position="439"/>
    </location>
</feature>
<reference evidence="4 5" key="1">
    <citation type="journal article" date="2017" name="Nat. Ecol. Evol.">
        <title>Scallop genome provides insights into evolution of bilaterian karyotype and development.</title>
        <authorList>
            <person name="Wang S."/>
            <person name="Zhang J."/>
            <person name="Jiao W."/>
            <person name="Li J."/>
            <person name="Xun X."/>
            <person name="Sun Y."/>
            <person name="Guo X."/>
            <person name="Huan P."/>
            <person name="Dong B."/>
            <person name="Zhang L."/>
            <person name="Hu X."/>
            <person name="Sun X."/>
            <person name="Wang J."/>
            <person name="Zhao C."/>
            <person name="Wang Y."/>
            <person name="Wang D."/>
            <person name="Huang X."/>
            <person name="Wang R."/>
            <person name="Lv J."/>
            <person name="Li Y."/>
            <person name="Zhang Z."/>
            <person name="Liu B."/>
            <person name="Lu W."/>
            <person name="Hui Y."/>
            <person name="Liang J."/>
            <person name="Zhou Z."/>
            <person name="Hou R."/>
            <person name="Li X."/>
            <person name="Liu Y."/>
            <person name="Li H."/>
            <person name="Ning X."/>
            <person name="Lin Y."/>
            <person name="Zhao L."/>
            <person name="Xing Q."/>
            <person name="Dou J."/>
            <person name="Li Y."/>
            <person name="Mao J."/>
            <person name="Guo H."/>
            <person name="Dou H."/>
            <person name="Li T."/>
            <person name="Mu C."/>
            <person name="Jiang W."/>
            <person name="Fu Q."/>
            <person name="Fu X."/>
            <person name="Miao Y."/>
            <person name="Liu J."/>
            <person name="Yu Q."/>
            <person name="Li R."/>
            <person name="Liao H."/>
            <person name="Li X."/>
            <person name="Kong Y."/>
            <person name="Jiang Z."/>
            <person name="Chourrout D."/>
            <person name="Li R."/>
            <person name="Bao Z."/>
        </authorList>
    </citation>
    <scope>NUCLEOTIDE SEQUENCE [LARGE SCALE GENOMIC DNA]</scope>
    <source>
        <strain evidence="4 5">PY_sf001</strain>
    </source>
</reference>
<feature type="transmembrane region" description="Helical" evidence="2">
    <location>
        <begin position="78"/>
        <end position="96"/>
    </location>
</feature>
<protein>
    <submittedName>
        <fullName evidence="4">AarF domain-containing protein kinase 5</fullName>
    </submittedName>
</protein>
<dbReference type="AlphaFoldDB" id="A0A210QTR8"/>
<dbReference type="InterPro" id="IPR045307">
    <property type="entry name" value="ADCK1_dom"/>
</dbReference>
<keyword evidence="5" id="KW-1185">Reference proteome</keyword>
<dbReference type="PANTHER" id="PTHR43173:SF28">
    <property type="entry name" value="AARF DOMAIN CONTAINING KINASE 5"/>
    <property type="match status" value="1"/>
</dbReference>
<proteinExistence type="inferred from homology"/>
<dbReference type="Proteomes" id="UP000242188">
    <property type="component" value="Unassembled WGS sequence"/>
</dbReference>
<keyword evidence="4" id="KW-0808">Transferase</keyword>
<keyword evidence="2" id="KW-1133">Transmembrane helix</keyword>
<comment type="similarity">
    <text evidence="1">Belongs to the protein kinase superfamily. ADCK protein kinase family.</text>
</comment>
<organism evidence="4 5">
    <name type="scientific">Mizuhopecten yessoensis</name>
    <name type="common">Japanese scallop</name>
    <name type="synonym">Patinopecten yessoensis</name>
    <dbReference type="NCBI Taxonomy" id="6573"/>
    <lineage>
        <taxon>Eukaryota</taxon>
        <taxon>Metazoa</taxon>
        <taxon>Spiralia</taxon>
        <taxon>Lophotrochozoa</taxon>
        <taxon>Mollusca</taxon>
        <taxon>Bivalvia</taxon>
        <taxon>Autobranchia</taxon>
        <taxon>Pteriomorphia</taxon>
        <taxon>Pectinida</taxon>
        <taxon>Pectinoidea</taxon>
        <taxon>Pectinidae</taxon>
        <taxon>Mizuhopecten</taxon>
    </lineage>
</organism>
<name>A0A210QTR8_MIZYE</name>
<dbReference type="Pfam" id="PF03109">
    <property type="entry name" value="ABC1"/>
    <property type="match status" value="1"/>
</dbReference>
<keyword evidence="4" id="KW-0418">Kinase</keyword>
<evidence type="ECO:0000313" key="5">
    <source>
        <dbReference type="Proteomes" id="UP000242188"/>
    </source>
</evidence>
<dbReference type="EMBL" id="NEDP02001949">
    <property type="protein sequence ID" value="OWF52119.1"/>
    <property type="molecule type" value="Genomic_DNA"/>
</dbReference>
<sequence length="612" mass="70488">MYSLKLLSSLTRQYQSVAPSLQRVGHLTSSSLRPSVTFKCHNCGQVIRKFTQTRTNFSSLSEVTAKKKPKVKYRKSKYLLFGLGLTSIGFGAYYLSLTEQNKRKVRVLLGGCVRFLRSLKIGLLISADYKWTLWNLDEMSEEYDQAIRPCHKRAAERMLLGCLQNGGLYVKLGQGMVSMNHILPREYIDSLVILQDKALSRQPHEVEELFKEDFGMTPQEMFAKFDEEPIAAASLAQVHRAVTKEGETVAVKVQYIDLQDRFYGDIKTCEIILELIGWLHPKFGFAWALQDLKGTLELELDFINEGKNGERCLKDLQHLNYVYVPKIFWNMTTKRVLTAEFIEGCKISDSGAIKDMGLSLKDVDQKLVKCFSEQIFLSGFVHADPHPGNVFVRKGSDKKAELVLLDHGLYDILTPSHRQSLCHLFKAIVMQNEDNMQKYSQELGVEDHVVLGEILLQRPISRGSFQLPNRMTDKDLEHMRIMAQKHFDKIMTVLKDMPRTMLLLVRNMNTIRAICREHGHVVDRYSIMARSAITGCQKTGEFHLTVSGRVRAWWERCIYDYNIQLDKMKMWAGILYIRLMAYLGRLPDLEKIQKTIQEQQDKNRAFNSEVYT</sequence>
<dbReference type="STRING" id="6573.A0A210QTR8"/>
<evidence type="ECO:0000313" key="4">
    <source>
        <dbReference type="EMBL" id="OWF52119.1"/>
    </source>
</evidence>
<comment type="caution">
    <text evidence="4">The sequence shown here is derived from an EMBL/GenBank/DDBJ whole genome shotgun (WGS) entry which is preliminary data.</text>
</comment>
<keyword evidence="2" id="KW-0812">Transmembrane</keyword>
<accession>A0A210QTR8</accession>
<dbReference type="PANTHER" id="PTHR43173">
    <property type="entry name" value="ABC1 FAMILY PROTEIN"/>
    <property type="match status" value="1"/>
</dbReference>
<evidence type="ECO:0000256" key="2">
    <source>
        <dbReference type="SAM" id="Phobius"/>
    </source>
</evidence>
<gene>
    <name evidence="4" type="ORF">KP79_PYT13331</name>
</gene>
<dbReference type="CDD" id="cd13969">
    <property type="entry name" value="ADCK1-like"/>
    <property type="match status" value="1"/>
</dbReference>
<dbReference type="SUPFAM" id="SSF56112">
    <property type="entry name" value="Protein kinase-like (PK-like)"/>
    <property type="match status" value="1"/>
</dbReference>
<keyword evidence="2" id="KW-0472">Membrane</keyword>
<dbReference type="InterPro" id="IPR011009">
    <property type="entry name" value="Kinase-like_dom_sf"/>
</dbReference>
<evidence type="ECO:0000256" key="1">
    <source>
        <dbReference type="ARBA" id="ARBA00009670"/>
    </source>
</evidence>
<dbReference type="OrthoDB" id="427480at2759"/>
<dbReference type="GO" id="GO:0016301">
    <property type="term" value="F:kinase activity"/>
    <property type="evidence" value="ECO:0007669"/>
    <property type="project" value="UniProtKB-KW"/>
</dbReference>
<dbReference type="InterPro" id="IPR051130">
    <property type="entry name" value="Mito_struct-func_regulator"/>
</dbReference>
<dbReference type="InterPro" id="IPR004147">
    <property type="entry name" value="ABC1_dom"/>
</dbReference>